<evidence type="ECO:0000259" key="7">
    <source>
        <dbReference type="Pfam" id="PF01094"/>
    </source>
</evidence>
<comment type="subcellular location">
    <subcellularLocation>
        <location evidence="1">Membrane</location>
        <topology evidence="1">Multi-pass membrane protein</topology>
    </subcellularLocation>
</comment>
<sequence>EDPALKDMIVTSEVAIQLAADSIRKSNILSDVELNFTRYYSDEKNPGKTSLTAVKMVQDNVNAVIGDMISTMTEAIASVTGVKQIPQCSCASASYSLTDKSIYPYFFRTVGSVSLYGESLVDWVDSMGWGMFAIIYTNDAVGQQVLNTMKQQANKHKIQAMTNIPLYSLTDEEIEESLSLLESSGSRIVILADSTTSDQVAILNKARHMGLLTKGWVWIVTNDISPVLQENAKTPEDLAVYDGLMFISGLWDLTGEPSYDSLNQIWKDQRVPEEFSDAREWNTTGLSYNAPQAYACAELLALGLNHALDTYPGGRSVGLSDLGKGTFNSSRMTPEFYNLNYTGPAGLMNFSDT</sequence>
<comment type="caution">
    <text evidence="8">The sequence shown here is derived from an EMBL/GenBank/DDBJ whole genome shotgun (WGS) entry which is preliminary data.</text>
</comment>
<keyword evidence="6" id="KW-0325">Glycoprotein</keyword>
<dbReference type="Pfam" id="PF01094">
    <property type="entry name" value="ANF_receptor"/>
    <property type="match status" value="1"/>
</dbReference>
<dbReference type="Gene3D" id="3.40.50.2300">
    <property type="match status" value="2"/>
</dbReference>
<dbReference type="PRINTS" id="PR00248">
    <property type="entry name" value="GPCRMGR"/>
</dbReference>
<keyword evidence="2" id="KW-0812">Transmembrane</keyword>
<organism evidence="8 9">
    <name type="scientific">Rhizopus stolonifer</name>
    <name type="common">Rhizopus nigricans</name>
    <dbReference type="NCBI Taxonomy" id="4846"/>
    <lineage>
        <taxon>Eukaryota</taxon>
        <taxon>Fungi</taxon>
        <taxon>Fungi incertae sedis</taxon>
        <taxon>Mucoromycota</taxon>
        <taxon>Mucoromycotina</taxon>
        <taxon>Mucoromycetes</taxon>
        <taxon>Mucorales</taxon>
        <taxon>Mucorineae</taxon>
        <taxon>Rhizopodaceae</taxon>
        <taxon>Rhizopus</taxon>
    </lineage>
</organism>
<dbReference type="InterPro" id="IPR001828">
    <property type="entry name" value="ANF_lig-bd_rcpt"/>
</dbReference>
<name>A0A367IX69_RHIST</name>
<keyword evidence="9" id="KW-1185">Reference proteome</keyword>
<dbReference type="GO" id="GO:0004930">
    <property type="term" value="F:G protein-coupled receptor activity"/>
    <property type="evidence" value="ECO:0007669"/>
    <property type="project" value="InterPro"/>
</dbReference>
<dbReference type="InterPro" id="IPR000337">
    <property type="entry name" value="GPCR_3"/>
</dbReference>
<feature type="non-terminal residue" evidence="8">
    <location>
        <position position="1"/>
    </location>
</feature>
<dbReference type="PANTHER" id="PTHR30483:SF6">
    <property type="entry name" value="PERIPLASMIC BINDING PROTEIN OF ABC TRANSPORTER FOR NATURAL AMINO ACIDS"/>
    <property type="match status" value="1"/>
</dbReference>
<feature type="domain" description="Receptor ligand binding region" evidence="7">
    <location>
        <begin position="13"/>
        <end position="352"/>
    </location>
</feature>
<gene>
    <name evidence="8" type="ORF">CU098_001339</name>
</gene>
<proteinExistence type="predicted"/>
<evidence type="ECO:0000256" key="4">
    <source>
        <dbReference type="ARBA" id="ARBA00023136"/>
    </source>
</evidence>
<dbReference type="GO" id="GO:0016020">
    <property type="term" value="C:membrane"/>
    <property type="evidence" value="ECO:0007669"/>
    <property type="project" value="UniProtKB-SubCell"/>
</dbReference>
<evidence type="ECO:0000256" key="6">
    <source>
        <dbReference type="ARBA" id="ARBA00023180"/>
    </source>
</evidence>
<evidence type="ECO:0000256" key="1">
    <source>
        <dbReference type="ARBA" id="ARBA00004141"/>
    </source>
</evidence>
<dbReference type="InterPro" id="IPR028082">
    <property type="entry name" value="Peripla_BP_I"/>
</dbReference>
<dbReference type="InterPro" id="IPR051010">
    <property type="entry name" value="BCAA_transport"/>
</dbReference>
<protein>
    <recommendedName>
        <fullName evidence="7">Receptor ligand binding region domain-containing protein</fullName>
    </recommendedName>
</protein>
<dbReference type="AlphaFoldDB" id="A0A367IX69"/>
<reference evidence="8 9" key="1">
    <citation type="journal article" date="2018" name="G3 (Bethesda)">
        <title>Phylogenetic and Phylogenomic Definition of Rhizopus Species.</title>
        <authorList>
            <person name="Gryganskyi A.P."/>
            <person name="Golan J."/>
            <person name="Dolatabadi S."/>
            <person name="Mondo S."/>
            <person name="Robb S."/>
            <person name="Idnurm A."/>
            <person name="Muszewska A."/>
            <person name="Steczkiewicz K."/>
            <person name="Masonjones S."/>
            <person name="Liao H.L."/>
            <person name="Gajdeczka M.T."/>
            <person name="Anike F."/>
            <person name="Vuek A."/>
            <person name="Anishchenko I.M."/>
            <person name="Voigt K."/>
            <person name="de Hoog G.S."/>
            <person name="Smith M.E."/>
            <person name="Heitman J."/>
            <person name="Vilgalys R."/>
            <person name="Stajich J.E."/>
        </authorList>
    </citation>
    <scope>NUCLEOTIDE SEQUENCE [LARGE SCALE GENOMIC DNA]</scope>
    <source>
        <strain evidence="8 9">LSU 92-RS-03</strain>
    </source>
</reference>
<dbReference type="PANTHER" id="PTHR30483">
    <property type="entry name" value="LEUCINE-SPECIFIC-BINDING PROTEIN"/>
    <property type="match status" value="1"/>
</dbReference>
<evidence type="ECO:0000313" key="9">
    <source>
        <dbReference type="Proteomes" id="UP000253551"/>
    </source>
</evidence>
<evidence type="ECO:0000256" key="5">
    <source>
        <dbReference type="ARBA" id="ARBA00023170"/>
    </source>
</evidence>
<accession>A0A367IX69</accession>
<keyword evidence="5" id="KW-0675">Receptor</keyword>
<dbReference type="OrthoDB" id="5597995at2759"/>
<dbReference type="SUPFAM" id="SSF53822">
    <property type="entry name" value="Periplasmic binding protein-like I"/>
    <property type="match status" value="1"/>
</dbReference>
<dbReference type="EMBL" id="PJQM01005163">
    <property type="protein sequence ID" value="RCH82278.1"/>
    <property type="molecule type" value="Genomic_DNA"/>
</dbReference>
<dbReference type="STRING" id="4846.A0A367IX69"/>
<feature type="non-terminal residue" evidence="8">
    <location>
        <position position="353"/>
    </location>
</feature>
<keyword evidence="4" id="KW-0472">Membrane</keyword>
<evidence type="ECO:0000256" key="3">
    <source>
        <dbReference type="ARBA" id="ARBA00022989"/>
    </source>
</evidence>
<keyword evidence="3" id="KW-1133">Transmembrane helix</keyword>
<evidence type="ECO:0000256" key="2">
    <source>
        <dbReference type="ARBA" id="ARBA00022692"/>
    </source>
</evidence>
<evidence type="ECO:0000313" key="8">
    <source>
        <dbReference type="EMBL" id="RCH82278.1"/>
    </source>
</evidence>
<dbReference type="Proteomes" id="UP000253551">
    <property type="component" value="Unassembled WGS sequence"/>
</dbReference>